<organism evidence="3 4">
    <name type="scientific">Tessaracoccus aquimaris</name>
    <dbReference type="NCBI Taxonomy" id="1332264"/>
    <lineage>
        <taxon>Bacteria</taxon>
        <taxon>Bacillati</taxon>
        <taxon>Actinomycetota</taxon>
        <taxon>Actinomycetes</taxon>
        <taxon>Propionibacteriales</taxon>
        <taxon>Propionibacteriaceae</taxon>
        <taxon>Tessaracoccus</taxon>
    </lineage>
</organism>
<feature type="chain" id="PRO_5012930391" evidence="2">
    <location>
        <begin position="23"/>
        <end position="180"/>
    </location>
</feature>
<accession>A0A1Q2CMP0</accession>
<evidence type="ECO:0000256" key="2">
    <source>
        <dbReference type="SAM" id="SignalP"/>
    </source>
</evidence>
<feature type="signal peptide" evidence="2">
    <location>
        <begin position="1"/>
        <end position="22"/>
    </location>
</feature>
<name>A0A1Q2CMP0_9ACTN</name>
<proteinExistence type="predicted"/>
<evidence type="ECO:0000313" key="3">
    <source>
        <dbReference type="EMBL" id="AQP47366.1"/>
    </source>
</evidence>
<keyword evidence="4" id="KW-1185">Reference proteome</keyword>
<dbReference type="EMBL" id="CP019606">
    <property type="protein sequence ID" value="AQP47366.1"/>
    <property type="molecule type" value="Genomic_DNA"/>
</dbReference>
<reference evidence="4" key="1">
    <citation type="submission" date="2017-02" db="EMBL/GenBank/DDBJ databases">
        <title>Tessaracoccus aquaemaris sp. nov., isolated from the intestine of a Korean rockfish, Sebastes schlegelii, in a marine aquaculture pond.</title>
        <authorList>
            <person name="Tak E.J."/>
            <person name="Bae J.-W."/>
        </authorList>
    </citation>
    <scope>NUCLEOTIDE SEQUENCE [LARGE SCALE GENOMIC DNA]</scope>
    <source>
        <strain evidence="4">NSG39</strain>
    </source>
</reference>
<dbReference type="PROSITE" id="PS51257">
    <property type="entry name" value="PROKAR_LIPOPROTEIN"/>
    <property type="match status" value="1"/>
</dbReference>
<sequence>MIMSRIYTAAVVLLLSLLTGCAAVTSGGEVSRVRLYGSVSEMAEDSALVVTGRVVETKTVRDFDDETDFTLSTVEVLESNDAKVGDLLTVRQFGSDKQEPVVPLLVTGHEYLLFLTSSGLKGDLATHYYVTGSNAGIYELADESKARGGVREPSARQISPTDGEHLPVDLDQSTIEQLVS</sequence>
<dbReference type="KEGG" id="tes:BW730_07480"/>
<evidence type="ECO:0000313" key="4">
    <source>
        <dbReference type="Proteomes" id="UP000188145"/>
    </source>
</evidence>
<feature type="region of interest" description="Disordered" evidence="1">
    <location>
        <begin position="146"/>
        <end position="167"/>
    </location>
</feature>
<gene>
    <name evidence="3" type="ORF">BW730_07480</name>
</gene>
<protein>
    <submittedName>
        <fullName evidence="3">Uncharacterized protein</fullName>
    </submittedName>
</protein>
<dbReference type="Proteomes" id="UP000188145">
    <property type="component" value="Chromosome"/>
</dbReference>
<evidence type="ECO:0000256" key="1">
    <source>
        <dbReference type="SAM" id="MobiDB-lite"/>
    </source>
</evidence>
<keyword evidence="2" id="KW-0732">Signal</keyword>
<dbReference type="AlphaFoldDB" id="A0A1Q2CMP0"/>